<feature type="compositionally biased region" description="Low complexity" evidence="1">
    <location>
        <begin position="13"/>
        <end position="26"/>
    </location>
</feature>
<evidence type="ECO:0000259" key="3">
    <source>
        <dbReference type="PROSITE" id="PS50853"/>
    </source>
</evidence>
<evidence type="ECO:0000313" key="5">
    <source>
        <dbReference type="Proteomes" id="UP000507470"/>
    </source>
</evidence>
<dbReference type="PROSITE" id="PS50853">
    <property type="entry name" value="FN3"/>
    <property type="match status" value="1"/>
</dbReference>
<feature type="compositionally biased region" description="Polar residues" evidence="1">
    <location>
        <begin position="391"/>
        <end position="415"/>
    </location>
</feature>
<evidence type="ECO:0000256" key="2">
    <source>
        <dbReference type="SAM" id="Phobius"/>
    </source>
</evidence>
<protein>
    <recommendedName>
        <fullName evidence="3">Fibronectin type-III domain-containing protein</fullName>
    </recommendedName>
</protein>
<feature type="region of interest" description="Disordered" evidence="1">
    <location>
        <begin position="323"/>
        <end position="465"/>
    </location>
</feature>
<dbReference type="InterPro" id="IPR036116">
    <property type="entry name" value="FN3_sf"/>
</dbReference>
<keyword evidence="2" id="KW-1133">Transmembrane helix</keyword>
<keyword evidence="2" id="KW-0472">Membrane</keyword>
<sequence>MPENAKSDIVTCNSNRNTKNSENNNEAEPTKITENTTVENANDTFITRRSERVRKAPERLIENTNDKGRQDSFRLHTSDNIINSLNLIKLFPNVPYNGQSSVPETPGNFSKIASSSTSITVQWDLNSGGGYIQKFYIQYRVQGLLEWSIVSAGEEDIKEPKRRKTYELRNLQEGKAYELRMYAENTAMKRSNVTEMLIAFTDSGAGLSVAAIIGGIAGGLTAIILVLLVIVVVQKKRKVDLFYVCFTESGTPSTKLRIRHFGNVRNREDFLTHEEVYKGMALVVPGNTLQGLQRINGMWRIYVDSEEYRITLLTGIVEEFSQKDDNSQTDKNEQNDTQFVFSKVKKPTNNTTKEVDESDENQTDDENNAPKSQSIMQQPPRRRHVKAANKTYIQKSRNNPTGQSDKTKSNGNSETKPTKKGTLDQFLDPQATKTPKQSSDKRKPSTPTDTAHQREIHATRPRTGT</sequence>
<dbReference type="InterPro" id="IPR003961">
    <property type="entry name" value="FN3_dom"/>
</dbReference>
<keyword evidence="5" id="KW-1185">Reference proteome</keyword>
<dbReference type="Pfam" id="PF00041">
    <property type="entry name" value="fn3"/>
    <property type="match status" value="1"/>
</dbReference>
<dbReference type="AlphaFoldDB" id="A0A6J7ZYN8"/>
<dbReference type="Gene3D" id="2.60.40.10">
    <property type="entry name" value="Immunoglobulins"/>
    <property type="match status" value="1"/>
</dbReference>
<keyword evidence="2" id="KW-0812">Transmembrane</keyword>
<dbReference type="CDD" id="cd00063">
    <property type="entry name" value="FN3"/>
    <property type="match status" value="1"/>
</dbReference>
<dbReference type="OrthoDB" id="6111375at2759"/>
<reference evidence="4 5" key="1">
    <citation type="submission" date="2020-06" db="EMBL/GenBank/DDBJ databases">
        <authorList>
            <person name="Li R."/>
            <person name="Bekaert M."/>
        </authorList>
    </citation>
    <scope>NUCLEOTIDE SEQUENCE [LARGE SCALE GENOMIC DNA]</scope>
    <source>
        <strain evidence="5">wild</strain>
    </source>
</reference>
<evidence type="ECO:0000313" key="4">
    <source>
        <dbReference type="EMBL" id="CAC5358372.1"/>
    </source>
</evidence>
<feature type="region of interest" description="Disordered" evidence="1">
    <location>
        <begin position="1"/>
        <end position="32"/>
    </location>
</feature>
<dbReference type="InterPro" id="IPR013783">
    <property type="entry name" value="Ig-like_fold"/>
</dbReference>
<evidence type="ECO:0000256" key="1">
    <source>
        <dbReference type="SAM" id="MobiDB-lite"/>
    </source>
</evidence>
<feature type="domain" description="Fibronectin type-III" evidence="3">
    <location>
        <begin position="105"/>
        <end position="204"/>
    </location>
</feature>
<dbReference type="SUPFAM" id="SSF49265">
    <property type="entry name" value="Fibronectin type III"/>
    <property type="match status" value="1"/>
</dbReference>
<feature type="compositionally biased region" description="Acidic residues" evidence="1">
    <location>
        <begin position="356"/>
        <end position="367"/>
    </location>
</feature>
<gene>
    <name evidence="4" type="ORF">MCOR_1650</name>
</gene>
<dbReference type="SMART" id="SM00060">
    <property type="entry name" value="FN3"/>
    <property type="match status" value="1"/>
</dbReference>
<feature type="compositionally biased region" description="Basic and acidic residues" evidence="1">
    <location>
        <begin position="323"/>
        <end position="334"/>
    </location>
</feature>
<feature type="transmembrane region" description="Helical" evidence="2">
    <location>
        <begin position="205"/>
        <end position="233"/>
    </location>
</feature>
<organism evidence="4 5">
    <name type="scientific">Mytilus coruscus</name>
    <name type="common">Sea mussel</name>
    <dbReference type="NCBI Taxonomy" id="42192"/>
    <lineage>
        <taxon>Eukaryota</taxon>
        <taxon>Metazoa</taxon>
        <taxon>Spiralia</taxon>
        <taxon>Lophotrochozoa</taxon>
        <taxon>Mollusca</taxon>
        <taxon>Bivalvia</taxon>
        <taxon>Autobranchia</taxon>
        <taxon>Pteriomorphia</taxon>
        <taxon>Mytilida</taxon>
        <taxon>Mytiloidea</taxon>
        <taxon>Mytilidae</taxon>
        <taxon>Mytilinae</taxon>
        <taxon>Mytilus</taxon>
    </lineage>
</organism>
<name>A0A6J7ZYN8_MYTCO</name>
<dbReference type="Proteomes" id="UP000507470">
    <property type="component" value="Unassembled WGS sequence"/>
</dbReference>
<proteinExistence type="predicted"/>
<dbReference type="EMBL" id="CACVKT020000346">
    <property type="protein sequence ID" value="CAC5358372.1"/>
    <property type="molecule type" value="Genomic_DNA"/>
</dbReference>
<accession>A0A6J7ZYN8</accession>